<organism evidence="2 3">
    <name type="scientific">Pseudoalteromonas luteoviolacea NCIMB 1942</name>
    <dbReference type="NCBI Taxonomy" id="1365253"/>
    <lineage>
        <taxon>Bacteria</taxon>
        <taxon>Pseudomonadati</taxon>
        <taxon>Pseudomonadota</taxon>
        <taxon>Gammaproteobacteria</taxon>
        <taxon>Alteromonadales</taxon>
        <taxon>Pseudoalteromonadaceae</taxon>
        <taxon>Pseudoalteromonas</taxon>
    </lineage>
</organism>
<dbReference type="Gene3D" id="1.10.10.60">
    <property type="entry name" value="Homeodomain-like"/>
    <property type="match status" value="1"/>
</dbReference>
<dbReference type="EMBL" id="AUXT01000153">
    <property type="protein sequence ID" value="KZN47645.1"/>
    <property type="molecule type" value="Genomic_DNA"/>
</dbReference>
<name>A0A167CGX5_9GAMM</name>
<evidence type="ECO:0000259" key="1">
    <source>
        <dbReference type="PROSITE" id="PS50532"/>
    </source>
</evidence>
<accession>A0A167CGX5</accession>
<sequence>MPTAPISMRKLKEILRLKYGADLTHRQIAKSLSISPSSVSTYANRAAQLGITSWPLDDTWDDSKLTRAFFATKVQPKQYALPDWLTVKQALSCKTMTLIDKLLPQTVYQYTFVKKVHVHIDYH</sequence>
<gene>
    <name evidence="2" type="ORF">N482_09495</name>
</gene>
<dbReference type="GO" id="GO:0006352">
    <property type="term" value="P:DNA-templated transcription initiation"/>
    <property type="evidence" value="ECO:0007669"/>
    <property type="project" value="InterPro"/>
</dbReference>
<protein>
    <recommendedName>
        <fullName evidence="1">HTH IS408-type domain-containing protein</fullName>
    </recommendedName>
</protein>
<dbReference type="PROSITE" id="PS50532">
    <property type="entry name" value="HTH_IS408"/>
    <property type="match status" value="1"/>
</dbReference>
<dbReference type="Proteomes" id="UP000076587">
    <property type="component" value="Unassembled WGS sequence"/>
</dbReference>
<proteinExistence type="predicted"/>
<dbReference type="InterPro" id="IPR013324">
    <property type="entry name" value="RNA_pol_sigma_r3/r4-like"/>
</dbReference>
<reference evidence="2 3" key="1">
    <citation type="submission" date="2013-07" db="EMBL/GenBank/DDBJ databases">
        <title>Comparative Genomic and Metabolomic Analysis of Twelve Strains of Pseudoalteromonas luteoviolacea.</title>
        <authorList>
            <person name="Vynne N.G."/>
            <person name="Mansson M."/>
            <person name="Gram L."/>
        </authorList>
    </citation>
    <scope>NUCLEOTIDE SEQUENCE [LARGE SCALE GENOMIC DNA]</scope>
    <source>
        <strain evidence="2 3">NCIMB 1942</strain>
    </source>
</reference>
<feature type="non-terminal residue" evidence="2">
    <location>
        <position position="123"/>
    </location>
</feature>
<dbReference type="RefSeq" id="WP_331245815.1">
    <property type="nucleotide sequence ID" value="NZ_AUXT01000153.1"/>
</dbReference>
<evidence type="ECO:0000313" key="2">
    <source>
        <dbReference type="EMBL" id="KZN47645.1"/>
    </source>
</evidence>
<comment type="caution">
    <text evidence="2">The sequence shown here is derived from an EMBL/GenBank/DDBJ whole genome shotgun (WGS) entry which is preliminary data.</text>
</comment>
<dbReference type="InterPro" id="IPR013249">
    <property type="entry name" value="RNA_pol_sigma70_r4_t2"/>
</dbReference>
<feature type="domain" description="HTH IS408-type" evidence="1">
    <location>
        <begin position="11"/>
        <end position="91"/>
    </location>
</feature>
<dbReference type="SUPFAM" id="SSF88659">
    <property type="entry name" value="Sigma3 and sigma4 domains of RNA polymerase sigma factors"/>
    <property type="match status" value="1"/>
</dbReference>
<dbReference type="GO" id="GO:0016987">
    <property type="term" value="F:sigma factor activity"/>
    <property type="evidence" value="ECO:0007669"/>
    <property type="project" value="InterPro"/>
</dbReference>
<dbReference type="PATRIC" id="fig|1365253.3.peg.2317"/>
<evidence type="ECO:0000313" key="3">
    <source>
        <dbReference type="Proteomes" id="UP000076587"/>
    </source>
</evidence>
<dbReference type="InterPro" id="IPR017895">
    <property type="entry name" value="HTH_IS408/IS1162_type"/>
</dbReference>
<dbReference type="AlphaFoldDB" id="A0A167CGX5"/>
<dbReference type="GO" id="GO:0003677">
    <property type="term" value="F:DNA binding"/>
    <property type="evidence" value="ECO:0007669"/>
    <property type="project" value="InterPro"/>
</dbReference>
<dbReference type="Pfam" id="PF08281">
    <property type="entry name" value="Sigma70_r4_2"/>
    <property type="match status" value="1"/>
</dbReference>